<evidence type="ECO:0000313" key="1">
    <source>
        <dbReference type="EMBL" id="WOL11811.1"/>
    </source>
</evidence>
<sequence length="80" mass="9039">MAHPAKLREVGADAFDLLDQAFRRRKGRQLRPHPPPIRVIDARQAEIQYGGILLIERPLPPPNVAPPRFPPAKFPWGNMA</sequence>
<gene>
    <name evidence="1" type="ORF">Cni_G20575</name>
</gene>
<reference evidence="1 2" key="1">
    <citation type="submission" date="2023-10" db="EMBL/GenBank/DDBJ databases">
        <title>Chromosome-scale genome assembly provides insights into flower coloration mechanisms of Canna indica.</title>
        <authorList>
            <person name="Li C."/>
        </authorList>
    </citation>
    <scope>NUCLEOTIDE SEQUENCE [LARGE SCALE GENOMIC DNA]</scope>
    <source>
        <tissue evidence="1">Flower</tissue>
    </source>
</reference>
<proteinExistence type="predicted"/>
<keyword evidence="2" id="KW-1185">Reference proteome</keyword>
<evidence type="ECO:0000313" key="2">
    <source>
        <dbReference type="Proteomes" id="UP001327560"/>
    </source>
</evidence>
<dbReference type="Proteomes" id="UP001327560">
    <property type="component" value="Chromosome 6"/>
</dbReference>
<name>A0AAQ3QGC6_9LILI</name>
<organism evidence="1 2">
    <name type="scientific">Canna indica</name>
    <name type="common">Indian-shot</name>
    <dbReference type="NCBI Taxonomy" id="4628"/>
    <lineage>
        <taxon>Eukaryota</taxon>
        <taxon>Viridiplantae</taxon>
        <taxon>Streptophyta</taxon>
        <taxon>Embryophyta</taxon>
        <taxon>Tracheophyta</taxon>
        <taxon>Spermatophyta</taxon>
        <taxon>Magnoliopsida</taxon>
        <taxon>Liliopsida</taxon>
        <taxon>Zingiberales</taxon>
        <taxon>Cannaceae</taxon>
        <taxon>Canna</taxon>
    </lineage>
</organism>
<protein>
    <submittedName>
        <fullName evidence="1">Uncharacterized protein</fullName>
    </submittedName>
</protein>
<dbReference type="AlphaFoldDB" id="A0AAQ3QGC6"/>
<dbReference type="EMBL" id="CP136895">
    <property type="protein sequence ID" value="WOL11811.1"/>
    <property type="molecule type" value="Genomic_DNA"/>
</dbReference>
<accession>A0AAQ3QGC6</accession>